<keyword evidence="2" id="KW-1185">Reference proteome</keyword>
<evidence type="ECO:0000313" key="1">
    <source>
        <dbReference type="EMBL" id="GBN17213.1"/>
    </source>
</evidence>
<comment type="caution">
    <text evidence="1">The sequence shown here is derived from an EMBL/GenBank/DDBJ whole genome shotgun (WGS) entry which is preliminary data.</text>
</comment>
<dbReference type="Proteomes" id="UP000499080">
    <property type="component" value="Unassembled WGS sequence"/>
</dbReference>
<proteinExistence type="predicted"/>
<name>A0A4Y2LT41_ARAVE</name>
<gene>
    <name evidence="1" type="ORF">AVEN_87592_1</name>
</gene>
<sequence>MGWLPTTYDLECRHGCRAKCSKNCQKNLTYHLDLIYLADSSCLPGRRCVSYDSFEGSFIEDFQDFARESSPASWDGETIENFRHFSSDVVEVRQSV</sequence>
<organism evidence="1 2">
    <name type="scientific">Araneus ventricosus</name>
    <name type="common">Orbweaver spider</name>
    <name type="synonym">Epeira ventricosa</name>
    <dbReference type="NCBI Taxonomy" id="182803"/>
    <lineage>
        <taxon>Eukaryota</taxon>
        <taxon>Metazoa</taxon>
        <taxon>Ecdysozoa</taxon>
        <taxon>Arthropoda</taxon>
        <taxon>Chelicerata</taxon>
        <taxon>Arachnida</taxon>
        <taxon>Araneae</taxon>
        <taxon>Araneomorphae</taxon>
        <taxon>Entelegynae</taxon>
        <taxon>Araneoidea</taxon>
        <taxon>Araneidae</taxon>
        <taxon>Araneus</taxon>
    </lineage>
</organism>
<dbReference type="EMBL" id="BGPR01006236">
    <property type="protein sequence ID" value="GBN17213.1"/>
    <property type="molecule type" value="Genomic_DNA"/>
</dbReference>
<evidence type="ECO:0000313" key="2">
    <source>
        <dbReference type="Proteomes" id="UP000499080"/>
    </source>
</evidence>
<reference evidence="1 2" key="1">
    <citation type="journal article" date="2019" name="Sci. Rep.">
        <title>Orb-weaving spider Araneus ventricosus genome elucidates the spidroin gene catalogue.</title>
        <authorList>
            <person name="Kono N."/>
            <person name="Nakamura H."/>
            <person name="Ohtoshi R."/>
            <person name="Moran D.A.P."/>
            <person name="Shinohara A."/>
            <person name="Yoshida Y."/>
            <person name="Fujiwara M."/>
            <person name="Mori M."/>
            <person name="Tomita M."/>
            <person name="Arakawa K."/>
        </authorList>
    </citation>
    <scope>NUCLEOTIDE SEQUENCE [LARGE SCALE GENOMIC DNA]</scope>
</reference>
<accession>A0A4Y2LT41</accession>
<dbReference type="AlphaFoldDB" id="A0A4Y2LT41"/>
<protein>
    <submittedName>
        <fullName evidence="1">Uncharacterized protein</fullName>
    </submittedName>
</protein>